<dbReference type="Gene3D" id="1.10.1740.10">
    <property type="match status" value="1"/>
</dbReference>
<dbReference type="GO" id="GO:0016987">
    <property type="term" value="F:sigma factor activity"/>
    <property type="evidence" value="ECO:0007669"/>
    <property type="project" value="UniProtKB-KW"/>
</dbReference>
<dbReference type="InterPro" id="IPR007627">
    <property type="entry name" value="RNA_pol_sigma70_r2"/>
</dbReference>
<dbReference type="GO" id="GO:0006352">
    <property type="term" value="P:DNA-templated transcription initiation"/>
    <property type="evidence" value="ECO:0007669"/>
    <property type="project" value="InterPro"/>
</dbReference>
<dbReference type="Gene3D" id="1.10.10.10">
    <property type="entry name" value="Winged helix-like DNA-binding domain superfamily/Winged helix DNA-binding domain"/>
    <property type="match status" value="1"/>
</dbReference>
<reference evidence="8" key="1">
    <citation type="submission" date="2022-12" db="EMBL/GenBank/DDBJ databases">
        <title>Paraconexibacter alkalitolerans sp. nov. and Baekduia alba sp. nov., isolated from soil and emended description of the genera Paraconexibacter (Chun et al., 2020) and Baekduia (An et al., 2020).</title>
        <authorList>
            <person name="Vieira S."/>
            <person name="Huber K.J."/>
            <person name="Geppert A."/>
            <person name="Wolf J."/>
            <person name="Neumann-Schaal M."/>
            <person name="Muesken M."/>
            <person name="Overmann J."/>
        </authorList>
    </citation>
    <scope>NUCLEOTIDE SEQUENCE</scope>
    <source>
        <strain evidence="8">AEG42_29</strain>
    </source>
</reference>
<evidence type="ECO:0000256" key="1">
    <source>
        <dbReference type="ARBA" id="ARBA00010641"/>
    </source>
</evidence>
<keyword evidence="5" id="KW-0804">Transcription</keyword>
<dbReference type="PANTHER" id="PTHR43133">
    <property type="entry name" value="RNA POLYMERASE ECF-TYPE SIGMA FACTO"/>
    <property type="match status" value="1"/>
</dbReference>
<dbReference type="InterPro" id="IPR036388">
    <property type="entry name" value="WH-like_DNA-bd_sf"/>
</dbReference>
<dbReference type="RefSeq" id="WP_354701185.1">
    <property type="nucleotide sequence ID" value="NZ_CP114014.1"/>
</dbReference>
<dbReference type="CDD" id="cd06171">
    <property type="entry name" value="Sigma70_r4"/>
    <property type="match status" value="1"/>
</dbReference>
<dbReference type="GO" id="GO:0003677">
    <property type="term" value="F:DNA binding"/>
    <property type="evidence" value="ECO:0007669"/>
    <property type="project" value="UniProtKB-KW"/>
</dbReference>
<dbReference type="InterPro" id="IPR039425">
    <property type="entry name" value="RNA_pol_sigma-70-like"/>
</dbReference>
<proteinExistence type="inferred from homology"/>
<dbReference type="InterPro" id="IPR013249">
    <property type="entry name" value="RNA_pol_sigma70_r4_t2"/>
</dbReference>
<evidence type="ECO:0000259" key="6">
    <source>
        <dbReference type="Pfam" id="PF04542"/>
    </source>
</evidence>
<dbReference type="InterPro" id="IPR014284">
    <property type="entry name" value="RNA_pol_sigma-70_dom"/>
</dbReference>
<sequence>MISDAALVAAAREDPEAFRAIYDRYAHRVHAYFARRTRDADAAHDLTAETFAQAWLVRARFRDEAGGSAGPWLFGIARNVLLMSVRRGRLEQRACERLGLHERLDQRPADAVPELSWADDADTADELLASLPPAQREAVRLRVVEDLGYTEVAAALGTSAPAARVRVHRGLAALRARATPSPTVTSSPERSR</sequence>
<evidence type="ECO:0000256" key="5">
    <source>
        <dbReference type="ARBA" id="ARBA00023163"/>
    </source>
</evidence>
<dbReference type="NCBIfam" id="TIGR02937">
    <property type="entry name" value="sigma70-ECF"/>
    <property type="match status" value="1"/>
</dbReference>
<evidence type="ECO:0000256" key="2">
    <source>
        <dbReference type="ARBA" id="ARBA00023015"/>
    </source>
</evidence>
<feature type="domain" description="RNA polymerase sigma-70 region 2" evidence="6">
    <location>
        <begin position="21"/>
        <end position="89"/>
    </location>
</feature>
<evidence type="ECO:0000256" key="3">
    <source>
        <dbReference type="ARBA" id="ARBA00023082"/>
    </source>
</evidence>
<organism evidence="8">
    <name type="scientific">Paraconexibacter sp. AEG42_29</name>
    <dbReference type="NCBI Taxonomy" id="2997339"/>
    <lineage>
        <taxon>Bacteria</taxon>
        <taxon>Bacillati</taxon>
        <taxon>Actinomycetota</taxon>
        <taxon>Thermoleophilia</taxon>
        <taxon>Solirubrobacterales</taxon>
        <taxon>Paraconexibacteraceae</taxon>
        <taxon>Paraconexibacter</taxon>
    </lineage>
</organism>
<keyword evidence="4" id="KW-0238">DNA-binding</keyword>
<dbReference type="KEGG" id="parq:DSM112329_01492"/>
<dbReference type="EMBL" id="CP114014">
    <property type="protein sequence ID" value="XAY04657.1"/>
    <property type="molecule type" value="Genomic_DNA"/>
</dbReference>
<evidence type="ECO:0000259" key="7">
    <source>
        <dbReference type="Pfam" id="PF08281"/>
    </source>
</evidence>
<dbReference type="InterPro" id="IPR013324">
    <property type="entry name" value="RNA_pol_sigma_r3/r4-like"/>
</dbReference>
<protein>
    <submittedName>
        <fullName evidence="8">RNA polymerase sigma factor CarQ</fullName>
    </submittedName>
</protein>
<accession>A0AAU7AT41</accession>
<dbReference type="SUPFAM" id="SSF88946">
    <property type="entry name" value="Sigma2 domain of RNA polymerase sigma factors"/>
    <property type="match status" value="1"/>
</dbReference>
<comment type="similarity">
    <text evidence="1">Belongs to the sigma-70 factor family. ECF subfamily.</text>
</comment>
<dbReference type="SUPFAM" id="SSF88659">
    <property type="entry name" value="Sigma3 and sigma4 domains of RNA polymerase sigma factors"/>
    <property type="match status" value="1"/>
</dbReference>
<dbReference type="Pfam" id="PF04542">
    <property type="entry name" value="Sigma70_r2"/>
    <property type="match status" value="1"/>
</dbReference>
<dbReference type="PANTHER" id="PTHR43133:SF58">
    <property type="entry name" value="ECF RNA POLYMERASE SIGMA FACTOR SIGD"/>
    <property type="match status" value="1"/>
</dbReference>
<dbReference type="AlphaFoldDB" id="A0AAU7AT41"/>
<keyword evidence="2" id="KW-0805">Transcription regulation</keyword>
<evidence type="ECO:0000256" key="4">
    <source>
        <dbReference type="ARBA" id="ARBA00023125"/>
    </source>
</evidence>
<feature type="domain" description="RNA polymerase sigma factor 70 region 4 type 2" evidence="7">
    <location>
        <begin position="125"/>
        <end position="174"/>
    </location>
</feature>
<keyword evidence="3" id="KW-0731">Sigma factor</keyword>
<dbReference type="InterPro" id="IPR013325">
    <property type="entry name" value="RNA_pol_sigma_r2"/>
</dbReference>
<name>A0AAU7AT41_9ACTN</name>
<dbReference type="Pfam" id="PF08281">
    <property type="entry name" value="Sigma70_r4_2"/>
    <property type="match status" value="1"/>
</dbReference>
<evidence type="ECO:0000313" key="8">
    <source>
        <dbReference type="EMBL" id="XAY04657.1"/>
    </source>
</evidence>
<gene>
    <name evidence="8" type="primary">carQ</name>
    <name evidence="8" type="ORF">DSM112329_01492</name>
</gene>